<dbReference type="Proteomes" id="UP000183015">
    <property type="component" value="Unassembled WGS sequence"/>
</dbReference>
<accession>A0A1H7HCB0</accession>
<evidence type="ECO:0000313" key="4">
    <source>
        <dbReference type="Proteomes" id="UP000183015"/>
    </source>
</evidence>
<evidence type="ECO:0000259" key="2">
    <source>
        <dbReference type="Pfam" id="PF09990"/>
    </source>
</evidence>
<dbReference type="EMBL" id="FOAZ01000002">
    <property type="protein sequence ID" value="SEK47397.1"/>
    <property type="molecule type" value="Genomic_DNA"/>
</dbReference>
<dbReference type="InterPro" id="IPR019251">
    <property type="entry name" value="DUF2231_TM"/>
</dbReference>
<keyword evidence="1" id="KW-1133">Transmembrane helix</keyword>
<dbReference type="OrthoDB" id="9795104at2"/>
<dbReference type="eggNOG" id="COG4244">
    <property type="taxonomic scope" value="Bacteria"/>
</dbReference>
<proteinExistence type="predicted"/>
<dbReference type="Pfam" id="PF09990">
    <property type="entry name" value="DUF2231"/>
    <property type="match status" value="1"/>
</dbReference>
<name>A0A1H7HCB0_STRJI</name>
<dbReference type="AlphaFoldDB" id="A0A1H7HCB0"/>
<keyword evidence="4" id="KW-1185">Reference proteome</keyword>
<keyword evidence="1" id="KW-0812">Transmembrane</keyword>
<dbReference type="RefSeq" id="WP_052438746.1">
    <property type="nucleotide sequence ID" value="NZ_BBPN01000014.1"/>
</dbReference>
<feature type="domain" description="DUF2231" evidence="2">
    <location>
        <begin position="60"/>
        <end position="166"/>
    </location>
</feature>
<organism evidence="3 4">
    <name type="scientific">Streptacidiphilus jiangxiensis</name>
    <dbReference type="NCBI Taxonomy" id="235985"/>
    <lineage>
        <taxon>Bacteria</taxon>
        <taxon>Bacillati</taxon>
        <taxon>Actinomycetota</taxon>
        <taxon>Actinomycetes</taxon>
        <taxon>Kitasatosporales</taxon>
        <taxon>Streptomycetaceae</taxon>
        <taxon>Streptacidiphilus</taxon>
    </lineage>
</organism>
<protein>
    <recommendedName>
        <fullName evidence="2">DUF2231 domain-containing protein</fullName>
    </recommendedName>
</protein>
<sequence>MDTTAAATADDVLDDQPVRRALDALDGLTWLDPFVTLVRRGATATALDPVRNALRGEWLGHRLHPALVQIPIGCWSSAAVLDLFPGERRASSGLIALGLLSVPPAALTGWIDWADLPPERQRAGLVHSAANLTASALYTASLCARLRGRWARGRVLGWSGLAVAGVGGLIGGHLAHREPGEADETAQADAGSGTAV</sequence>
<feature type="transmembrane region" description="Helical" evidence="1">
    <location>
        <begin position="155"/>
        <end position="175"/>
    </location>
</feature>
<gene>
    <name evidence="3" type="ORF">SAMN05414137_102140</name>
</gene>
<reference evidence="4" key="1">
    <citation type="submission" date="2016-10" db="EMBL/GenBank/DDBJ databases">
        <authorList>
            <person name="Varghese N."/>
        </authorList>
    </citation>
    <scope>NUCLEOTIDE SEQUENCE [LARGE SCALE GENOMIC DNA]</scope>
    <source>
        <strain evidence="4">DSM 45096 / BCRC 16803 / CGMCC 4.1857 / CIP 109030 / JCM 12277 / KCTC 19219 / NBRC 100920 / 33214</strain>
    </source>
</reference>
<evidence type="ECO:0000256" key="1">
    <source>
        <dbReference type="SAM" id="Phobius"/>
    </source>
</evidence>
<evidence type="ECO:0000313" key="3">
    <source>
        <dbReference type="EMBL" id="SEK47397.1"/>
    </source>
</evidence>
<dbReference type="STRING" id="235985.SAMN05414137_102140"/>
<keyword evidence="1" id="KW-0472">Membrane</keyword>